<feature type="coiled-coil region" evidence="1">
    <location>
        <begin position="357"/>
        <end position="384"/>
    </location>
</feature>
<keyword evidence="5" id="KW-1185">Reference proteome</keyword>
<evidence type="ECO:0000313" key="5">
    <source>
        <dbReference type="Proteomes" id="UP001589844"/>
    </source>
</evidence>
<dbReference type="Gene3D" id="3.10.350.10">
    <property type="entry name" value="LysM domain"/>
    <property type="match status" value="1"/>
</dbReference>
<reference evidence="4 5" key="1">
    <citation type="submission" date="2024-09" db="EMBL/GenBank/DDBJ databases">
        <authorList>
            <person name="Sun Q."/>
            <person name="Mori K."/>
        </authorList>
    </citation>
    <scope>NUCLEOTIDE SEQUENCE [LARGE SCALE GENOMIC DNA]</scope>
    <source>
        <strain evidence="4 5">CCM 8677</strain>
    </source>
</reference>
<evidence type="ECO:0000256" key="2">
    <source>
        <dbReference type="SAM" id="MobiDB-lite"/>
    </source>
</evidence>
<feature type="compositionally biased region" description="Polar residues" evidence="2">
    <location>
        <begin position="190"/>
        <end position="207"/>
    </location>
</feature>
<dbReference type="NCBIfam" id="TIGR03505">
    <property type="entry name" value="FimV_core"/>
    <property type="match status" value="1"/>
</dbReference>
<dbReference type="RefSeq" id="WP_390213347.1">
    <property type="nucleotide sequence ID" value="NZ_JBHLXJ010000015.1"/>
</dbReference>
<sequence>MHNYKRLPMSFLSSKVLKAAAFSSLLVFSNAYATGLGKLTVLSSLGQPLRAEIEITSPNKEEIASLVPKVASIEAFRQANIEFNPALLSLRFAVEQRGNNYIIRVTSTQAMNEPWIDFLLEMNASNGKLLREYTFLLDPAELSTAQAAQVVNPGAASGTSSKPVNSLSPSQAQALQKDSVPSGRTGAKKNAQSNPASTNFSNGSARQYQVKPGDTLMKIAAGNLNGVSLDEMLVSIYRANPEAFVGENMNRLKAGQILNIPDADTVKANSVPNARAIVQAHSADFNTYRNKIAGQVLSAPAERVAQKKQAASGSITTKVKETPTATSESLDKLKLSKVQANGKNATAPAKGMTEEDKIAKDKALSDANARVKELEKNVSELNKLLAVPNKNLAKQSASESKAAEAKSAASEAKASATAVPPVAPVASAPVAASAASAASLEKSAASVAEHAASASSPVASVTTKPESASASAPASKPKRPTPPPPPPVVEETSWFDTKYLIAAGLLAALGGAIGLYASKKKKVAHQFEDSILTGSSLKANSMFGSTGGQSVDTNNSVFNSNFAPSASQLDANEVDPVAEADVYIAYGRDSQAEEILKEALRTQPDRHAVRLKLLEIYFGRKDLRSFELYSGELYGMTRGEGEDWAQAASMGISLDPNNPLYAGATAQVDAYASSSLGLPTQPLEDIEPEVSLDNSLSEDMLDSISIIDTAHALSDEPLGGADKSKSDLDLSSSIVDDGGLDFDLGISADLSQDAPAIEDEFPVTLPESPVSQLKVPEEEAIPSIDFGSIDFDLGGDDVAAKPAAPELDKGLDLDSFGLELDMPKPVVVDQVADVVAPVEESMDIGSLDFDMGDEPVVATPVASVPAPELDHNLLSVDQDLGIAASDNMLDVGSLEESSPYNAEMATKLDLAVAYQEIGDKEGARELLDEVIKGGSTEQVERAKQMLEALA</sequence>
<gene>
    <name evidence="4" type="ORF">ACFFJH_13400</name>
</gene>
<feature type="region of interest" description="Disordered" evidence="2">
    <location>
        <begin position="452"/>
        <end position="490"/>
    </location>
</feature>
<evidence type="ECO:0000256" key="1">
    <source>
        <dbReference type="SAM" id="Coils"/>
    </source>
</evidence>
<dbReference type="CDD" id="cd00118">
    <property type="entry name" value="LysM"/>
    <property type="match status" value="1"/>
</dbReference>
<dbReference type="NCBIfam" id="TIGR03504">
    <property type="entry name" value="FimV_Cterm"/>
    <property type="match status" value="1"/>
</dbReference>
<accession>A0ABV6IG50</accession>
<protein>
    <submittedName>
        <fullName evidence="4">FimV/HubP family polar landmark protein</fullName>
    </submittedName>
</protein>
<organism evidence="4 5">
    <name type="scientific">Undibacterium danionis</name>
    <dbReference type="NCBI Taxonomy" id="1812100"/>
    <lineage>
        <taxon>Bacteria</taxon>
        <taxon>Pseudomonadati</taxon>
        <taxon>Pseudomonadota</taxon>
        <taxon>Betaproteobacteria</taxon>
        <taxon>Burkholderiales</taxon>
        <taxon>Oxalobacteraceae</taxon>
        <taxon>Undibacterium</taxon>
    </lineage>
</organism>
<dbReference type="SMART" id="SM00257">
    <property type="entry name" value="LysM"/>
    <property type="match status" value="1"/>
</dbReference>
<dbReference type="Gene3D" id="1.20.58.2200">
    <property type="match status" value="1"/>
</dbReference>
<dbReference type="InterPro" id="IPR020012">
    <property type="entry name" value="LysM_FimV"/>
</dbReference>
<comment type="caution">
    <text evidence="4">The sequence shown here is derived from an EMBL/GenBank/DDBJ whole genome shotgun (WGS) entry which is preliminary data.</text>
</comment>
<keyword evidence="1" id="KW-0175">Coiled coil</keyword>
<dbReference type="InterPro" id="IPR057840">
    <property type="entry name" value="FimV_N"/>
</dbReference>
<dbReference type="InterPro" id="IPR020011">
    <property type="entry name" value="FimV_C"/>
</dbReference>
<dbReference type="PROSITE" id="PS51782">
    <property type="entry name" value="LYSM"/>
    <property type="match status" value="1"/>
</dbReference>
<name>A0ABV6IG50_9BURK</name>
<dbReference type="InterPro" id="IPR038440">
    <property type="entry name" value="FimV_C_sf"/>
</dbReference>
<dbReference type="InterPro" id="IPR036779">
    <property type="entry name" value="LysM_dom_sf"/>
</dbReference>
<feature type="domain" description="LysM" evidence="3">
    <location>
        <begin position="206"/>
        <end position="260"/>
    </location>
</feature>
<dbReference type="Pfam" id="PF25800">
    <property type="entry name" value="FimV_N"/>
    <property type="match status" value="1"/>
</dbReference>
<feature type="compositionally biased region" description="Polar residues" evidence="2">
    <location>
        <begin position="157"/>
        <end position="176"/>
    </location>
</feature>
<evidence type="ECO:0000313" key="4">
    <source>
        <dbReference type="EMBL" id="MFC0350809.1"/>
    </source>
</evidence>
<proteinExistence type="predicted"/>
<feature type="compositionally biased region" description="Low complexity" evidence="2">
    <location>
        <begin position="452"/>
        <end position="475"/>
    </location>
</feature>
<dbReference type="EMBL" id="JBHLXJ010000015">
    <property type="protein sequence ID" value="MFC0350809.1"/>
    <property type="molecule type" value="Genomic_DNA"/>
</dbReference>
<evidence type="ECO:0000259" key="3">
    <source>
        <dbReference type="PROSITE" id="PS51782"/>
    </source>
</evidence>
<dbReference type="InterPro" id="IPR018392">
    <property type="entry name" value="LysM"/>
</dbReference>
<dbReference type="Proteomes" id="UP001589844">
    <property type="component" value="Unassembled WGS sequence"/>
</dbReference>
<feature type="region of interest" description="Disordered" evidence="2">
    <location>
        <begin position="153"/>
        <end position="207"/>
    </location>
</feature>